<name>A0A292Q3F7_9PEZI</name>
<sequence length="149" mass="16213">MVTEAYPSSTIGAKFVPSGKVMLLMLFLLLPIPTVSAEENIYHCGDRVKALAKNGSLPPGDIYTGPVRGLLSKAQGTGDQVLLLTVAACEKHCGSASTLNRWGTSSDTITTWVLPLVSLLLQAPFESNNFQQTMLLAFRWGYQEVRYYG</sequence>
<dbReference type="EMBL" id="LN890964">
    <property type="protein sequence ID" value="CUS13984.1"/>
    <property type="molecule type" value="Genomic_DNA"/>
</dbReference>
<accession>A0A292Q3F7</accession>
<gene>
    <name evidence="2" type="ORF">GSTUAT00001919001</name>
</gene>
<proteinExistence type="predicted"/>
<feature type="signal peptide" evidence="1">
    <location>
        <begin position="1"/>
        <end position="37"/>
    </location>
</feature>
<evidence type="ECO:0000313" key="3">
    <source>
        <dbReference type="Proteomes" id="UP001412239"/>
    </source>
</evidence>
<evidence type="ECO:0000313" key="2">
    <source>
        <dbReference type="EMBL" id="CUS13984.1"/>
    </source>
</evidence>
<reference evidence="2" key="1">
    <citation type="submission" date="2015-10" db="EMBL/GenBank/DDBJ databases">
        <authorList>
            <person name="Regsiter A."/>
            <person name="william w."/>
        </authorList>
    </citation>
    <scope>NUCLEOTIDE SEQUENCE</scope>
    <source>
        <strain evidence="2">Montdore</strain>
    </source>
</reference>
<dbReference type="Proteomes" id="UP001412239">
    <property type="component" value="Unassembled WGS sequence"/>
</dbReference>
<organism evidence="2 3">
    <name type="scientific">Tuber aestivum</name>
    <name type="common">summer truffle</name>
    <dbReference type="NCBI Taxonomy" id="59557"/>
    <lineage>
        <taxon>Eukaryota</taxon>
        <taxon>Fungi</taxon>
        <taxon>Dikarya</taxon>
        <taxon>Ascomycota</taxon>
        <taxon>Pezizomycotina</taxon>
        <taxon>Pezizomycetes</taxon>
        <taxon>Pezizales</taxon>
        <taxon>Tuberaceae</taxon>
        <taxon>Tuber</taxon>
    </lineage>
</organism>
<dbReference type="AlphaFoldDB" id="A0A292Q3F7"/>
<feature type="chain" id="PRO_5012448868" evidence="1">
    <location>
        <begin position="38"/>
        <end position="149"/>
    </location>
</feature>
<keyword evidence="3" id="KW-1185">Reference proteome</keyword>
<protein>
    <submittedName>
        <fullName evidence="2">Uncharacterized protein</fullName>
    </submittedName>
</protein>
<keyword evidence="1" id="KW-0732">Signal</keyword>
<evidence type="ECO:0000256" key="1">
    <source>
        <dbReference type="SAM" id="SignalP"/>
    </source>
</evidence>